<dbReference type="GO" id="GO:0015935">
    <property type="term" value="C:small ribosomal subunit"/>
    <property type="evidence" value="ECO:0007669"/>
    <property type="project" value="InterPro"/>
</dbReference>
<dbReference type="Gene3D" id="3.30.230.10">
    <property type="match status" value="1"/>
</dbReference>
<evidence type="ECO:0000256" key="2">
    <source>
        <dbReference type="ARBA" id="ARBA00022730"/>
    </source>
</evidence>
<dbReference type="PANTHER" id="PTHR48277:SF1">
    <property type="entry name" value="MITOCHONDRIAL RIBOSOMAL PROTEIN S5"/>
    <property type="match status" value="1"/>
</dbReference>
<evidence type="ECO:0000313" key="10">
    <source>
        <dbReference type="EMBL" id="OGC03259.1"/>
    </source>
</evidence>
<proteinExistence type="inferred from homology"/>
<dbReference type="GO" id="GO:0006412">
    <property type="term" value="P:translation"/>
    <property type="evidence" value="ECO:0007669"/>
    <property type="project" value="UniProtKB-UniRule"/>
</dbReference>
<dbReference type="InterPro" id="IPR020568">
    <property type="entry name" value="Ribosomal_Su5_D2-typ_SF"/>
</dbReference>
<evidence type="ECO:0000256" key="1">
    <source>
        <dbReference type="ARBA" id="ARBA00008945"/>
    </source>
</evidence>
<sequence>MIETEEKEIQEKVVQIRRVTKVVKGGKKMGFRAAVVVGDMASHVGLGLGKASEVAAAIRKGVAAAKKNIIEVIQVEGTIPHQIIGEFSASQVVLRPAPPGTGVIAGGAVRTILELAGVKNVVAKSLGSNNAVNLARATLDGLKALKDLETEKKLRGKDLKINYVTA</sequence>
<dbReference type="Pfam" id="PF00333">
    <property type="entry name" value="Ribosomal_S5"/>
    <property type="match status" value="1"/>
</dbReference>
<dbReference type="NCBIfam" id="TIGR01021">
    <property type="entry name" value="rpsE_bact"/>
    <property type="match status" value="1"/>
</dbReference>
<dbReference type="InterPro" id="IPR013810">
    <property type="entry name" value="Ribosomal_uS5_N"/>
</dbReference>
<dbReference type="EMBL" id="METP01000058">
    <property type="protein sequence ID" value="OGC03259.1"/>
    <property type="molecule type" value="Genomic_DNA"/>
</dbReference>
<name>A0A1F4R520_UNCSA</name>
<gene>
    <name evidence="7" type="primary">rpsE</name>
    <name evidence="10" type="ORF">A3H38_00755</name>
</gene>
<keyword evidence="3 7" id="KW-0694">RNA-binding</keyword>
<dbReference type="SUPFAM" id="SSF54211">
    <property type="entry name" value="Ribosomal protein S5 domain 2-like"/>
    <property type="match status" value="1"/>
</dbReference>
<dbReference type="PANTHER" id="PTHR48277">
    <property type="entry name" value="MITOCHONDRIAL RIBOSOMAL PROTEIN S5"/>
    <property type="match status" value="1"/>
</dbReference>
<dbReference type="FunFam" id="3.30.230.10:FF:000002">
    <property type="entry name" value="30S ribosomal protein S5"/>
    <property type="match status" value="1"/>
</dbReference>
<reference evidence="10 11" key="1">
    <citation type="journal article" date="2016" name="Nat. Commun.">
        <title>Thousands of microbial genomes shed light on interconnected biogeochemical processes in an aquifer system.</title>
        <authorList>
            <person name="Anantharaman K."/>
            <person name="Brown C.T."/>
            <person name="Hug L.A."/>
            <person name="Sharon I."/>
            <person name="Castelle C.J."/>
            <person name="Probst A.J."/>
            <person name="Thomas B.C."/>
            <person name="Singh A."/>
            <person name="Wilkins M.J."/>
            <person name="Karaoz U."/>
            <person name="Brodie E.L."/>
            <person name="Williams K.H."/>
            <person name="Hubbard S.S."/>
            <person name="Banfield J.F."/>
        </authorList>
    </citation>
    <scope>NUCLEOTIDE SEQUENCE [LARGE SCALE GENOMIC DNA]</scope>
</reference>
<evidence type="ECO:0000256" key="6">
    <source>
        <dbReference type="ARBA" id="ARBA00035255"/>
    </source>
</evidence>
<evidence type="ECO:0000256" key="3">
    <source>
        <dbReference type="ARBA" id="ARBA00022884"/>
    </source>
</evidence>
<keyword evidence="4 7" id="KW-0689">Ribosomal protein</keyword>
<dbReference type="InterPro" id="IPR005712">
    <property type="entry name" value="Ribosomal_uS5_bac-type"/>
</dbReference>
<evidence type="ECO:0000256" key="4">
    <source>
        <dbReference type="ARBA" id="ARBA00022980"/>
    </source>
</evidence>
<dbReference type="SUPFAM" id="SSF54768">
    <property type="entry name" value="dsRNA-binding domain-like"/>
    <property type="match status" value="1"/>
</dbReference>
<dbReference type="PROSITE" id="PS50881">
    <property type="entry name" value="S5_DSRBD"/>
    <property type="match status" value="1"/>
</dbReference>
<dbReference type="AlphaFoldDB" id="A0A1F4R520"/>
<comment type="similarity">
    <text evidence="1 7 8">Belongs to the universal ribosomal protein uS5 family.</text>
</comment>
<dbReference type="GO" id="GO:0019843">
    <property type="term" value="F:rRNA binding"/>
    <property type="evidence" value="ECO:0007669"/>
    <property type="project" value="UniProtKB-UniRule"/>
</dbReference>
<comment type="function">
    <text evidence="7">Located at the back of the 30S subunit body where it stabilizes the conformation of the head with respect to the body.</text>
</comment>
<evidence type="ECO:0000259" key="9">
    <source>
        <dbReference type="PROSITE" id="PS50881"/>
    </source>
</evidence>
<comment type="function">
    <text evidence="7">With S4 and S12 plays an important role in translational accuracy.</text>
</comment>
<comment type="caution">
    <text evidence="10">The sequence shown here is derived from an EMBL/GenBank/DDBJ whole genome shotgun (WGS) entry which is preliminary data.</text>
</comment>
<dbReference type="InterPro" id="IPR000851">
    <property type="entry name" value="Ribosomal_uS5"/>
</dbReference>
<comment type="domain">
    <text evidence="7">The N-terminal domain interacts with the head of the 30S subunit; the C-terminal domain interacts with the body and contacts protein S4. The interaction surface between S4 and S5 is involved in control of translational fidelity.</text>
</comment>
<keyword evidence="2 7" id="KW-0699">rRNA-binding</keyword>
<dbReference type="GO" id="GO:0003735">
    <property type="term" value="F:structural constituent of ribosome"/>
    <property type="evidence" value="ECO:0007669"/>
    <property type="project" value="UniProtKB-UniRule"/>
</dbReference>
<comment type="subunit">
    <text evidence="7">Part of the 30S ribosomal subunit. Contacts proteins S4 and S8.</text>
</comment>
<dbReference type="Pfam" id="PF03719">
    <property type="entry name" value="Ribosomal_S5_C"/>
    <property type="match status" value="1"/>
</dbReference>
<dbReference type="HAMAP" id="MF_01307_B">
    <property type="entry name" value="Ribosomal_uS5_B"/>
    <property type="match status" value="1"/>
</dbReference>
<evidence type="ECO:0000256" key="7">
    <source>
        <dbReference type="HAMAP-Rule" id="MF_01307"/>
    </source>
</evidence>
<keyword evidence="5 7" id="KW-0687">Ribonucleoprotein</keyword>
<dbReference type="InterPro" id="IPR005324">
    <property type="entry name" value="Ribosomal_uS5_C"/>
</dbReference>
<organism evidence="10 11">
    <name type="scientific">candidate division WOR-1 bacterium RIFCSPLOWO2_02_FULL_46_20</name>
    <dbReference type="NCBI Taxonomy" id="1802567"/>
    <lineage>
        <taxon>Bacteria</taxon>
        <taxon>Bacillati</taxon>
        <taxon>Saganbacteria</taxon>
    </lineage>
</organism>
<evidence type="ECO:0000313" key="11">
    <source>
        <dbReference type="Proteomes" id="UP000176938"/>
    </source>
</evidence>
<evidence type="ECO:0000256" key="5">
    <source>
        <dbReference type="ARBA" id="ARBA00023274"/>
    </source>
</evidence>
<feature type="domain" description="S5 DRBM" evidence="9">
    <location>
        <begin position="9"/>
        <end position="72"/>
    </location>
</feature>
<evidence type="ECO:0000256" key="8">
    <source>
        <dbReference type="RuleBase" id="RU003823"/>
    </source>
</evidence>
<dbReference type="GO" id="GO:0005737">
    <property type="term" value="C:cytoplasm"/>
    <property type="evidence" value="ECO:0007669"/>
    <property type="project" value="UniProtKB-ARBA"/>
</dbReference>
<dbReference type="Proteomes" id="UP000176938">
    <property type="component" value="Unassembled WGS sequence"/>
</dbReference>
<dbReference type="Gene3D" id="3.30.160.20">
    <property type="match status" value="1"/>
</dbReference>
<dbReference type="InterPro" id="IPR014721">
    <property type="entry name" value="Ribsml_uS5_D2-typ_fold_subgr"/>
</dbReference>
<protein>
    <recommendedName>
        <fullName evidence="6 7">Small ribosomal subunit protein uS5</fullName>
    </recommendedName>
</protein>
<accession>A0A1F4R520</accession>